<dbReference type="GO" id="GO:0006412">
    <property type="term" value="P:translation"/>
    <property type="evidence" value="ECO:0007669"/>
    <property type="project" value="InterPro"/>
</dbReference>
<accession>A0A6H5GUV8</accession>
<dbReference type="InterPro" id="IPR020592">
    <property type="entry name" value="Ribosomal_bS16_CS"/>
</dbReference>
<keyword evidence="2" id="KW-1185">Reference proteome</keyword>
<gene>
    <name evidence="1" type="ORF">NTEN_LOCUS10636</name>
</gene>
<protein>
    <submittedName>
        <fullName evidence="1">Uncharacterized protein</fullName>
    </submittedName>
</protein>
<dbReference type="GO" id="GO:0005840">
    <property type="term" value="C:ribosome"/>
    <property type="evidence" value="ECO:0007669"/>
    <property type="project" value="InterPro"/>
</dbReference>
<proteinExistence type="predicted"/>
<evidence type="ECO:0000313" key="2">
    <source>
        <dbReference type="Proteomes" id="UP000479000"/>
    </source>
</evidence>
<dbReference type="GO" id="GO:0003735">
    <property type="term" value="F:structural constituent of ribosome"/>
    <property type="evidence" value="ECO:0007669"/>
    <property type="project" value="InterPro"/>
</dbReference>
<dbReference type="PROSITE" id="PS00732">
    <property type="entry name" value="RIBOSOMAL_S16"/>
    <property type="match status" value="1"/>
</dbReference>
<organism evidence="1 2">
    <name type="scientific">Nesidiocoris tenuis</name>
    <dbReference type="NCBI Taxonomy" id="355587"/>
    <lineage>
        <taxon>Eukaryota</taxon>
        <taxon>Metazoa</taxon>
        <taxon>Ecdysozoa</taxon>
        <taxon>Arthropoda</taxon>
        <taxon>Hexapoda</taxon>
        <taxon>Insecta</taxon>
        <taxon>Pterygota</taxon>
        <taxon>Neoptera</taxon>
        <taxon>Paraneoptera</taxon>
        <taxon>Hemiptera</taxon>
        <taxon>Heteroptera</taxon>
        <taxon>Panheteroptera</taxon>
        <taxon>Cimicomorpha</taxon>
        <taxon>Miridae</taxon>
        <taxon>Dicyphina</taxon>
        <taxon>Nesidiocoris</taxon>
    </lineage>
</organism>
<dbReference type="Proteomes" id="UP000479000">
    <property type="component" value="Unassembled WGS sequence"/>
</dbReference>
<name>A0A6H5GUV8_9HEMI</name>
<dbReference type="AlphaFoldDB" id="A0A6H5GUV8"/>
<sequence length="135" mass="14594">MNNHARESSILGIGVRLARAGRLIRAAFAGEGALVRAARVGTDLVRAALSLTRRQGWQGSCLSEPIRANLGGRAADGRKFYFFELRVPSAAAGRGWSDRGGYASLKPKAHGLHCIGIEVSAWRPRVRRSPGFRIT</sequence>
<dbReference type="EMBL" id="CADCXU010015969">
    <property type="protein sequence ID" value="CAB0005159.1"/>
    <property type="molecule type" value="Genomic_DNA"/>
</dbReference>
<evidence type="ECO:0000313" key="1">
    <source>
        <dbReference type="EMBL" id="CAB0005159.1"/>
    </source>
</evidence>
<reference evidence="1 2" key="1">
    <citation type="submission" date="2020-02" db="EMBL/GenBank/DDBJ databases">
        <authorList>
            <person name="Ferguson B K."/>
        </authorList>
    </citation>
    <scope>NUCLEOTIDE SEQUENCE [LARGE SCALE GENOMIC DNA]</scope>
</reference>